<dbReference type="HOGENOM" id="CLU_001832_5_6_7"/>
<reference evidence="8 9" key="1">
    <citation type="journal article" date="2010" name="Stand. Genomic Sci.">
        <title>Complete genome sequence of Haliangium ochraceum type strain (SMP-2).</title>
        <authorList>
            <consortium name="US DOE Joint Genome Institute (JGI-PGF)"/>
            <person name="Ivanova N."/>
            <person name="Daum C."/>
            <person name="Lang E."/>
            <person name="Abt B."/>
            <person name="Kopitz M."/>
            <person name="Saunders E."/>
            <person name="Lapidus A."/>
            <person name="Lucas S."/>
            <person name="Glavina Del Rio T."/>
            <person name="Nolan M."/>
            <person name="Tice H."/>
            <person name="Copeland A."/>
            <person name="Cheng J.F."/>
            <person name="Chen F."/>
            <person name="Bruce D."/>
            <person name="Goodwin L."/>
            <person name="Pitluck S."/>
            <person name="Mavromatis K."/>
            <person name="Pati A."/>
            <person name="Mikhailova N."/>
            <person name="Chen A."/>
            <person name="Palaniappan K."/>
            <person name="Land M."/>
            <person name="Hauser L."/>
            <person name="Chang Y.J."/>
            <person name="Jeffries C.D."/>
            <person name="Detter J.C."/>
            <person name="Brettin T."/>
            <person name="Rohde M."/>
            <person name="Goker M."/>
            <person name="Bristow J."/>
            <person name="Markowitz V."/>
            <person name="Eisen J.A."/>
            <person name="Hugenholtz P."/>
            <person name="Kyrpides N.C."/>
            <person name="Klenk H.P."/>
        </authorList>
    </citation>
    <scope>NUCLEOTIDE SEQUENCE [LARGE SCALE GENOMIC DNA]</scope>
    <source>
        <strain evidence="9">DSM 14365 / CIP 107738 / JCM 11303 / AJ 13395 / SMP-2</strain>
    </source>
</reference>
<dbReference type="eggNOG" id="COG1643">
    <property type="taxonomic scope" value="Bacteria"/>
</dbReference>
<dbReference type="PANTHER" id="PTHR43519:SF1">
    <property type="entry name" value="ATP-DEPENDENT RNA HELICASE HRPB"/>
    <property type="match status" value="1"/>
</dbReference>
<dbReference type="PIRSF" id="PIRSF005496">
    <property type="entry name" value="ATP_hel_hrpB"/>
    <property type="match status" value="1"/>
</dbReference>
<dbReference type="InterPro" id="IPR007502">
    <property type="entry name" value="Helicase-assoc_dom"/>
</dbReference>
<dbReference type="SMART" id="SM00487">
    <property type="entry name" value="DEXDc"/>
    <property type="match status" value="1"/>
</dbReference>
<keyword evidence="9" id="KW-1185">Reference proteome</keyword>
<evidence type="ECO:0000259" key="7">
    <source>
        <dbReference type="PROSITE" id="PS51194"/>
    </source>
</evidence>
<feature type="region of interest" description="Disordered" evidence="5">
    <location>
        <begin position="867"/>
        <end position="891"/>
    </location>
</feature>
<evidence type="ECO:0000313" key="9">
    <source>
        <dbReference type="Proteomes" id="UP000001880"/>
    </source>
</evidence>
<dbReference type="InterPro" id="IPR013689">
    <property type="entry name" value="RNA_helicase_ATP-dep_HrpB_C"/>
</dbReference>
<keyword evidence="1" id="KW-0547">Nucleotide-binding</keyword>
<evidence type="ECO:0000259" key="6">
    <source>
        <dbReference type="PROSITE" id="PS51192"/>
    </source>
</evidence>
<sequence length="891" mass="96054">MSARLPIDEVLPALIDALRERSSAVLLAPPGAGKTTRVPPALLDAGLAGDGEIAVLEPRRLAARMAAQRVAEELGERVGGRVGYEVRFDRAVSAETRIRFVTEGVLTRKLLGDPGLSGVGAVVIDEFHERHLQGDLALALLRRLQQRDRPGLRLVVMSATLDPGPVSAFLGECPVVRSEGRQYPVELDYAAPGDDRPLAKRVAGAVRVALRHRPEQAPEQAQAQDPAGGDVLVFLPGAGEIRAAMDACRGERGQPAGLDLGQRADLVALHGDLPAAEQDRAVRPSARRKVIFATNVAESSITIDGVTTVIDSGLARVARHAPWSGIPTLRVEPISQASAAQRAGRAGRTAPGRCVRLYTRHEHDSRPAFDPPEIARADLAEAALWLRALDIDPLDGFGWYEAPPEAALRAADELLERLGAVAGGRLSKLGRAMLRLPVHPRQARLLLEAQARGVGAEGCVLAALLGERELRLSRRSSLGGRGPAPAALSSGPSDLLEDLDAFAAASERGAGGARAHGLDPGGLRAVDRVQRQLASALKRTRSRELPTAPRPRTPEAVDEALQIATLAGYPDRVGRRRRPREPEIVFVGGGSATLSPTSVVLGAEFVVAVDARERERGRGAVIHRASAVDPAWLLDLFLEHIDERDELLWNAERQRVERVARMVYGDLVIDEQRDPGGARRDPATAERAAEILAEAALQAGVERFCDRDAVAAWRCRVAFAAGIAGPERIPALGEDAEREALRQMCRGCIGFDELAQRSLLDGLRAQLAAAAPEAPALVERLAPRHVDIAGRRRVPVHYESDRPPWIESRLQDFFSMSAGPSVGGVPLTLHLLAPNQRAVQVSADLAGFWERHYPALRKQLMRRYPKHAWPDDPAHAPPPPPRGSGRGRKRR</sequence>
<evidence type="ECO:0000256" key="3">
    <source>
        <dbReference type="ARBA" id="ARBA00022806"/>
    </source>
</evidence>
<organism evidence="8 9">
    <name type="scientific">Haliangium ochraceum (strain DSM 14365 / JCM 11303 / SMP-2)</name>
    <dbReference type="NCBI Taxonomy" id="502025"/>
    <lineage>
        <taxon>Bacteria</taxon>
        <taxon>Pseudomonadati</taxon>
        <taxon>Myxococcota</taxon>
        <taxon>Polyangia</taxon>
        <taxon>Haliangiales</taxon>
        <taxon>Kofleriaceae</taxon>
        <taxon>Haliangium</taxon>
    </lineage>
</organism>
<evidence type="ECO:0000256" key="2">
    <source>
        <dbReference type="ARBA" id="ARBA00022801"/>
    </source>
</evidence>
<keyword evidence="3 8" id="KW-0347">Helicase</keyword>
<dbReference type="RefSeq" id="WP_012827014.1">
    <property type="nucleotide sequence ID" value="NC_013440.1"/>
</dbReference>
<feature type="domain" description="Helicase C-terminal" evidence="7">
    <location>
        <begin position="209"/>
        <end position="390"/>
    </location>
</feature>
<evidence type="ECO:0000256" key="5">
    <source>
        <dbReference type="SAM" id="MobiDB-lite"/>
    </source>
</evidence>
<dbReference type="SMART" id="SM00847">
    <property type="entry name" value="HA2"/>
    <property type="match status" value="1"/>
</dbReference>
<dbReference type="GO" id="GO:0016787">
    <property type="term" value="F:hydrolase activity"/>
    <property type="evidence" value="ECO:0007669"/>
    <property type="project" value="UniProtKB-KW"/>
</dbReference>
<dbReference type="Gene3D" id="1.20.120.1080">
    <property type="match status" value="1"/>
</dbReference>
<dbReference type="EMBL" id="CP001804">
    <property type="protein sequence ID" value="ACY14406.1"/>
    <property type="molecule type" value="Genomic_DNA"/>
</dbReference>
<dbReference type="CDD" id="cd18791">
    <property type="entry name" value="SF2_C_RHA"/>
    <property type="match status" value="1"/>
</dbReference>
<name>D0LYT6_HALO1</name>
<dbReference type="SMART" id="SM00490">
    <property type="entry name" value="HELICc"/>
    <property type="match status" value="1"/>
</dbReference>
<dbReference type="PROSITE" id="PS51192">
    <property type="entry name" value="HELICASE_ATP_BIND_1"/>
    <property type="match status" value="1"/>
</dbReference>
<dbReference type="AlphaFoldDB" id="D0LYT6"/>
<dbReference type="CDD" id="cd17990">
    <property type="entry name" value="DEXHc_HrpB"/>
    <property type="match status" value="1"/>
</dbReference>
<dbReference type="SUPFAM" id="SSF52540">
    <property type="entry name" value="P-loop containing nucleoside triphosphate hydrolases"/>
    <property type="match status" value="1"/>
</dbReference>
<dbReference type="KEGG" id="hoh:Hoch_1858"/>
<keyword evidence="4" id="KW-0067">ATP-binding</keyword>
<dbReference type="Pfam" id="PF08482">
    <property type="entry name" value="HrpB_C"/>
    <property type="match status" value="1"/>
</dbReference>
<dbReference type="NCBIfam" id="TIGR01970">
    <property type="entry name" value="DEAH_box_HrpB"/>
    <property type="match status" value="1"/>
</dbReference>
<dbReference type="OrthoDB" id="9805617at2"/>
<dbReference type="Pfam" id="PF00271">
    <property type="entry name" value="Helicase_C"/>
    <property type="match status" value="1"/>
</dbReference>
<dbReference type="FunFam" id="3.40.50.300:FF:002125">
    <property type="entry name" value="ATP-dependent helicase HrpB"/>
    <property type="match status" value="1"/>
</dbReference>
<dbReference type="InterPro" id="IPR010225">
    <property type="entry name" value="HrpB"/>
</dbReference>
<dbReference type="InterPro" id="IPR049614">
    <property type="entry name" value="HrpB_DEXH"/>
</dbReference>
<dbReference type="GO" id="GO:0005524">
    <property type="term" value="F:ATP binding"/>
    <property type="evidence" value="ECO:0007669"/>
    <property type="project" value="UniProtKB-KW"/>
</dbReference>
<feature type="domain" description="Helicase ATP-binding" evidence="6">
    <location>
        <begin position="15"/>
        <end position="179"/>
    </location>
</feature>
<dbReference type="Proteomes" id="UP000001880">
    <property type="component" value="Chromosome"/>
</dbReference>
<dbReference type="Gene3D" id="3.40.50.300">
    <property type="entry name" value="P-loop containing nucleotide triphosphate hydrolases"/>
    <property type="match status" value="2"/>
</dbReference>
<dbReference type="InterPro" id="IPR001650">
    <property type="entry name" value="Helicase_C-like"/>
</dbReference>
<dbReference type="Pfam" id="PF00270">
    <property type="entry name" value="DEAD"/>
    <property type="match status" value="1"/>
</dbReference>
<dbReference type="GO" id="GO:0004386">
    <property type="term" value="F:helicase activity"/>
    <property type="evidence" value="ECO:0007669"/>
    <property type="project" value="UniProtKB-KW"/>
</dbReference>
<dbReference type="InterPro" id="IPR014001">
    <property type="entry name" value="Helicase_ATP-bd"/>
</dbReference>
<dbReference type="PROSITE" id="PS51194">
    <property type="entry name" value="HELICASE_CTER"/>
    <property type="match status" value="1"/>
</dbReference>
<accession>D0LYT6</accession>
<proteinExistence type="predicted"/>
<evidence type="ECO:0000313" key="8">
    <source>
        <dbReference type="EMBL" id="ACY14406.1"/>
    </source>
</evidence>
<evidence type="ECO:0000256" key="1">
    <source>
        <dbReference type="ARBA" id="ARBA00022741"/>
    </source>
</evidence>
<dbReference type="InterPro" id="IPR027417">
    <property type="entry name" value="P-loop_NTPase"/>
</dbReference>
<dbReference type="PANTHER" id="PTHR43519">
    <property type="entry name" value="ATP-DEPENDENT RNA HELICASE HRPB"/>
    <property type="match status" value="1"/>
</dbReference>
<evidence type="ECO:0000256" key="4">
    <source>
        <dbReference type="ARBA" id="ARBA00022840"/>
    </source>
</evidence>
<keyword evidence="2" id="KW-0378">Hydrolase</keyword>
<dbReference type="InterPro" id="IPR011545">
    <property type="entry name" value="DEAD/DEAH_box_helicase_dom"/>
</dbReference>
<gene>
    <name evidence="8" type="ordered locus">Hoch_1858</name>
</gene>
<dbReference type="STRING" id="502025.Hoch_1858"/>
<dbReference type="GO" id="GO:0003676">
    <property type="term" value="F:nucleic acid binding"/>
    <property type="evidence" value="ECO:0007669"/>
    <property type="project" value="InterPro"/>
</dbReference>
<protein>
    <submittedName>
        <fullName evidence="8">ATP-dependent helicase HrpB</fullName>
    </submittedName>
</protein>